<feature type="binding site" evidence="6">
    <location>
        <position position="40"/>
    </location>
    <ligand>
        <name>Fe cation</name>
        <dbReference type="ChEBI" id="CHEBI:24875"/>
        <label>1</label>
    </ligand>
</feature>
<proteinExistence type="inferred from homology"/>
<dbReference type="Gene3D" id="3.60.21.10">
    <property type="match status" value="1"/>
</dbReference>
<evidence type="ECO:0000313" key="8">
    <source>
        <dbReference type="Proteomes" id="UP001144805"/>
    </source>
</evidence>
<dbReference type="PIRSF" id="PIRSF004789">
    <property type="entry name" value="DR1281"/>
    <property type="match status" value="1"/>
</dbReference>
<dbReference type="CDD" id="cd07382">
    <property type="entry name" value="MPP_DR1281"/>
    <property type="match status" value="1"/>
</dbReference>
<comment type="caution">
    <text evidence="7">The sequence shown here is derived from an EMBL/GenBank/DDBJ whole genome shotgun (WGS) entry which is preliminary data.</text>
</comment>
<feature type="binding site" evidence="6">
    <location>
        <position position="39"/>
    </location>
    <ligand>
        <name>Fe cation</name>
        <dbReference type="ChEBI" id="CHEBI:24875"/>
        <label>1</label>
    </ligand>
</feature>
<dbReference type="GO" id="GO:0046872">
    <property type="term" value="F:metal ion binding"/>
    <property type="evidence" value="ECO:0007669"/>
    <property type="project" value="UniProtKB-KW"/>
</dbReference>
<dbReference type="EMBL" id="JAPKNK010000009">
    <property type="protein sequence ID" value="MCX5571286.1"/>
    <property type="molecule type" value="Genomic_DNA"/>
</dbReference>
<accession>A0A9X3E3T6</accession>
<keyword evidence="1 6" id="KW-0479">Metal-binding</keyword>
<organism evidence="7 8">
    <name type="scientific">Kaistia nematophila</name>
    <dbReference type="NCBI Taxonomy" id="2994654"/>
    <lineage>
        <taxon>Bacteria</taxon>
        <taxon>Pseudomonadati</taxon>
        <taxon>Pseudomonadota</taxon>
        <taxon>Alphaproteobacteria</taxon>
        <taxon>Hyphomicrobiales</taxon>
        <taxon>Kaistiaceae</taxon>
        <taxon>Kaistia</taxon>
    </lineage>
</organism>
<evidence type="ECO:0000256" key="1">
    <source>
        <dbReference type="ARBA" id="ARBA00022723"/>
    </source>
</evidence>
<dbReference type="SUPFAM" id="SSF56300">
    <property type="entry name" value="Metallo-dependent phosphatases"/>
    <property type="match status" value="1"/>
</dbReference>
<reference evidence="7" key="1">
    <citation type="submission" date="2022-11" db="EMBL/GenBank/DDBJ databases">
        <title>Biodiversity and phylogenetic relationships of bacteria.</title>
        <authorList>
            <person name="Machado R.A.R."/>
            <person name="Bhat A."/>
            <person name="Loulou A."/>
            <person name="Kallel S."/>
        </authorList>
    </citation>
    <scope>NUCLEOTIDE SEQUENCE</scope>
    <source>
        <strain evidence="7">K-TC2</strain>
    </source>
</reference>
<evidence type="ECO:0000256" key="5">
    <source>
        <dbReference type="PIRSR" id="PIRSR004789-50"/>
    </source>
</evidence>
<dbReference type="InterPro" id="IPR029052">
    <property type="entry name" value="Metallo-depent_PP-like"/>
</dbReference>
<feature type="binding site" evidence="6">
    <location>
        <position position="8"/>
    </location>
    <ligand>
        <name>Fe cation</name>
        <dbReference type="ChEBI" id="CHEBI:24875"/>
        <label>1</label>
    </ligand>
</feature>
<evidence type="ECO:0000256" key="2">
    <source>
        <dbReference type="ARBA" id="ARBA00022801"/>
    </source>
</evidence>
<feature type="binding site" evidence="6">
    <location>
        <position position="67"/>
    </location>
    <ligand>
        <name>Fe cation</name>
        <dbReference type="ChEBI" id="CHEBI:24875"/>
        <label>2</label>
    </ligand>
</feature>
<dbReference type="InterPro" id="IPR005235">
    <property type="entry name" value="YmdB-like"/>
</dbReference>
<evidence type="ECO:0000256" key="4">
    <source>
        <dbReference type="ARBA" id="ARBA00061401"/>
    </source>
</evidence>
<comment type="similarity">
    <text evidence="4">Belongs to the YmdB-like family.</text>
</comment>
<dbReference type="AlphaFoldDB" id="A0A9X3E3T6"/>
<feature type="binding site" evidence="6">
    <location>
        <position position="153"/>
    </location>
    <ligand>
        <name>Fe cation</name>
        <dbReference type="ChEBI" id="CHEBI:24875"/>
        <label>2</label>
    </ligand>
</feature>
<feature type="binding site" evidence="6">
    <location>
        <position position="180"/>
    </location>
    <ligand>
        <name>Fe cation</name>
        <dbReference type="ChEBI" id="CHEBI:24875"/>
        <label>1</label>
    </ligand>
</feature>
<dbReference type="GO" id="GO:0004113">
    <property type="term" value="F:2',3'-cyclic-nucleotide 3'-phosphodiesterase activity"/>
    <property type="evidence" value="ECO:0007669"/>
    <property type="project" value="TreeGrafter"/>
</dbReference>
<dbReference type="FunFam" id="3.60.21.10:FF:000016">
    <property type="entry name" value="Putative metallophosphoesterase"/>
    <property type="match status" value="1"/>
</dbReference>
<dbReference type="PANTHER" id="PTHR36303:SF1">
    <property type="entry name" value="2',3'-CYCLIC-NUCLEOTIDE 2'-PHOSPHODIESTERASE"/>
    <property type="match status" value="1"/>
</dbReference>
<protein>
    <submittedName>
        <fullName evidence="7">TIGR00282 family metallophosphoesterase</fullName>
    </submittedName>
</protein>
<keyword evidence="2" id="KW-0378">Hydrolase</keyword>
<evidence type="ECO:0000256" key="3">
    <source>
        <dbReference type="ARBA" id="ARBA00023004"/>
    </source>
</evidence>
<keyword evidence="8" id="KW-1185">Reference proteome</keyword>
<gene>
    <name evidence="7" type="ORF">OSH07_18945</name>
</gene>
<feature type="active site" description="Proton donor" evidence="5">
    <location>
        <position position="68"/>
    </location>
</feature>
<dbReference type="Pfam" id="PF13277">
    <property type="entry name" value="YmdB"/>
    <property type="match status" value="1"/>
</dbReference>
<dbReference type="RefSeq" id="WP_266340240.1">
    <property type="nucleotide sequence ID" value="NZ_JAPKNK010000009.1"/>
</dbReference>
<keyword evidence="3" id="KW-0408">Iron</keyword>
<dbReference type="NCBIfam" id="TIGR00282">
    <property type="entry name" value="TIGR00282 family metallophosphoesterase"/>
    <property type="match status" value="1"/>
</dbReference>
<name>A0A9X3E3T6_9HYPH</name>
<sequence>MRLLFLGDIVGRTGRNAVIERLPGLIDRYKLDFVVINGENAAGGFGITEEIVRDVLDAGADVITTGNHAFDQREALVFAERQPQFLRPVNYPLGTPGRGANLFVARNGARVLVVNAMGRIYMDALDDPFAAIDREVSACPLGEQADAIVIDFHAEATSEKQAIGHHLDGRVTLVVGTHTHVPTSDCRVLPGGTAYQSDAGMCGDYDSVLGMEKEEPVRRFLTKVPSGRFQPSGGPATLCGLAVEVDDTTGLARAVSPLAIGGVLEERLPTFWG</sequence>
<evidence type="ECO:0000313" key="7">
    <source>
        <dbReference type="EMBL" id="MCX5571286.1"/>
    </source>
</evidence>
<dbReference type="PANTHER" id="PTHR36303">
    <property type="entry name" value="2',3'-CYCLIC-NUCLEOTIDE 2'-PHOSPHODIESTERASE"/>
    <property type="match status" value="1"/>
</dbReference>
<dbReference type="Proteomes" id="UP001144805">
    <property type="component" value="Unassembled WGS sequence"/>
</dbReference>
<feature type="binding site" evidence="6">
    <location>
        <position position="178"/>
    </location>
    <ligand>
        <name>Fe cation</name>
        <dbReference type="ChEBI" id="CHEBI:24875"/>
        <label>2</label>
    </ligand>
</feature>
<evidence type="ECO:0000256" key="6">
    <source>
        <dbReference type="PIRSR" id="PIRSR004789-51"/>
    </source>
</evidence>
<feature type="binding site" evidence="6">
    <location>
        <position position="39"/>
    </location>
    <ligand>
        <name>Fe cation</name>
        <dbReference type="ChEBI" id="CHEBI:24875"/>
        <label>2</label>
    </ligand>
</feature>